<accession>A0A8H7Q5Y8</accession>
<sequence>MWRWNEHGELVEPNGTKHLIAASIRNEQTAGSIEQVAFSQSFTQSLTVNGTHAAHPGNGSTQDAQAEREIFPIRQGRLKVFQKLCENQHNTN</sequence>
<organism evidence="1 2">
    <name type="scientific">Mortierella isabellina</name>
    <name type="common">Filamentous fungus</name>
    <name type="synonym">Umbelopsis isabellina</name>
    <dbReference type="NCBI Taxonomy" id="91625"/>
    <lineage>
        <taxon>Eukaryota</taxon>
        <taxon>Fungi</taxon>
        <taxon>Fungi incertae sedis</taxon>
        <taxon>Mucoromycota</taxon>
        <taxon>Mucoromycotina</taxon>
        <taxon>Umbelopsidomycetes</taxon>
        <taxon>Umbelopsidales</taxon>
        <taxon>Umbelopsidaceae</taxon>
        <taxon>Umbelopsis</taxon>
    </lineage>
</organism>
<reference evidence="1" key="1">
    <citation type="submission" date="2020-12" db="EMBL/GenBank/DDBJ databases">
        <title>Metabolic potential, ecology and presence of endohyphal bacteria is reflected in genomic diversity of Mucoromycotina.</title>
        <authorList>
            <person name="Muszewska A."/>
            <person name="Okrasinska A."/>
            <person name="Steczkiewicz K."/>
            <person name="Drgas O."/>
            <person name="Orlowska M."/>
            <person name="Perlinska-Lenart U."/>
            <person name="Aleksandrzak-Piekarczyk T."/>
            <person name="Szatraj K."/>
            <person name="Zielenkiewicz U."/>
            <person name="Pilsyk S."/>
            <person name="Malc E."/>
            <person name="Mieczkowski P."/>
            <person name="Kruszewska J.S."/>
            <person name="Biernat P."/>
            <person name="Pawlowska J."/>
        </authorList>
    </citation>
    <scope>NUCLEOTIDE SEQUENCE</scope>
    <source>
        <strain evidence="1">WA0000067209</strain>
    </source>
</reference>
<dbReference type="Proteomes" id="UP000654370">
    <property type="component" value="Unassembled WGS sequence"/>
</dbReference>
<gene>
    <name evidence="1" type="ORF">INT43_002363</name>
</gene>
<evidence type="ECO:0000313" key="1">
    <source>
        <dbReference type="EMBL" id="KAG2185925.1"/>
    </source>
</evidence>
<name>A0A8H7Q5Y8_MORIS</name>
<proteinExistence type="predicted"/>
<dbReference type="EMBL" id="JAEPQZ010000001">
    <property type="protein sequence ID" value="KAG2185925.1"/>
    <property type="molecule type" value="Genomic_DNA"/>
</dbReference>
<comment type="caution">
    <text evidence="1">The sequence shown here is derived from an EMBL/GenBank/DDBJ whole genome shotgun (WGS) entry which is preliminary data.</text>
</comment>
<protein>
    <submittedName>
        <fullName evidence="1">Uncharacterized protein</fullName>
    </submittedName>
</protein>
<evidence type="ECO:0000313" key="2">
    <source>
        <dbReference type="Proteomes" id="UP000654370"/>
    </source>
</evidence>
<keyword evidence="2" id="KW-1185">Reference proteome</keyword>
<dbReference type="OrthoDB" id="10321742at2759"/>
<dbReference type="AlphaFoldDB" id="A0A8H7Q5Y8"/>